<keyword evidence="9" id="KW-0496">Mitochondrion</keyword>
<feature type="transmembrane region" description="Helical" evidence="12">
    <location>
        <begin position="84"/>
        <end position="103"/>
    </location>
</feature>
<keyword evidence="3" id="KW-0813">Transport</keyword>
<evidence type="ECO:0000256" key="6">
    <source>
        <dbReference type="ARBA" id="ARBA00022927"/>
    </source>
</evidence>
<keyword evidence="4 12" id="KW-0812">Transmembrane</keyword>
<dbReference type="CDD" id="cd22884">
    <property type="entry name" value="TOM22"/>
    <property type="match status" value="1"/>
</dbReference>
<keyword evidence="11" id="KW-0675">Receptor</keyword>
<dbReference type="VEuPathDB" id="MicrosporidiaDB:DI09_198p20"/>
<dbReference type="HOGENOM" id="CLU_1731923_0_0_1"/>
<dbReference type="Pfam" id="PF04281">
    <property type="entry name" value="Tom22"/>
    <property type="match status" value="1"/>
</dbReference>
<evidence type="ECO:0008006" key="15">
    <source>
        <dbReference type="Google" id="ProtNLM"/>
    </source>
</evidence>
<accession>A0A098VTF6</accession>
<feature type="transmembrane region" description="Helical" evidence="12">
    <location>
        <begin position="109"/>
        <end position="126"/>
    </location>
</feature>
<reference evidence="13 14" key="1">
    <citation type="submission" date="2014-04" db="EMBL/GenBank/DDBJ databases">
        <title>A new species of microsporidia sheds light on the evolution of extreme parasitism.</title>
        <authorList>
            <person name="Haag K.L."/>
            <person name="James T.Y."/>
            <person name="Larsson R."/>
            <person name="Schaer T.M."/>
            <person name="Refardt D."/>
            <person name="Pombert J.-F."/>
            <person name="Ebert D."/>
        </authorList>
    </citation>
    <scope>NUCLEOTIDE SEQUENCE [LARGE SCALE GENOMIC DNA]</scope>
    <source>
        <strain evidence="13 14">UGP3</strain>
        <tissue evidence="13">Spores</tissue>
    </source>
</reference>
<keyword evidence="6" id="KW-0653">Protein transport</keyword>
<sequence>MVRVHEIHDNIHAQDPRASVLTNSDDSDFTDASDDEYLLNEQSKTSLIGFGDHDDDDRHSVCSIENESIVDRVKALKYMIPYDVRVYLFSLFTRSRALVINFLYFSRKFAWVSITSTFLLGFPLYYEYQREQQLKFSDLNMSFSPAATSPI</sequence>
<dbReference type="OrthoDB" id="10016939at2759"/>
<dbReference type="GeneID" id="25258851"/>
<gene>
    <name evidence="13" type="ORF">DI09_198p20</name>
</gene>
<dbReference type="AlphaFoldDB" id="A0A098VTF6"/>
<evidence type="ECO:0000256" key="7">
    <source>
        <dbReference type="ARBA" id="ARBA00022989"/>
    </source>
</evidence>
<name>A0A098VTF6_9MICR</name>
<comment type="similarity">
    <text evidence="2">Belongs to the Tom22 family.</text>
</comment>
<evidence type="ECO:0000256" key="1">
    <source>
        <dbReference type="ARBA" id="ARBA00004572"/>
    </source>
</evidence>
<evidence type="ECO:0000256" key="11">
    <source>
        <dbReference type="ARBA" id="ARBA00023170"/>
    </source>
</evidence>
<keyword evidence="14" id="KW-1185">Reference proteome</keyword>
<evidence type="ECO:0000256" key="5">
    <source>
        <dbReference type="ARBA" id="ARBA00022787"/>
    </source>
</evidence>
<keyword evidence="5" id="KW-1000">Mitochondrion outer membrane</keyword>
<dbReference type="EMBL" id="JMKJ01000108">
    <property type="protein sequence ID" value="KGG52262.1"/>
    <property type="molecule type" value="Genomic_DNA"/>
</dbReference>
<keyword evidence="10 12" id="KW-0472">Membrane</keyword>
<protein>
    <recommendedName>
        <fullName evidence="15">Mitochondrial import receptor subunit Tom22</fullName>
    </recommendedName>
</protein>
<evidence type="ECO:0000256" key="4">
    <source>
        <dbReference type="ARBA" id="ARBA00022692"/>
    </source>
</evidence>
<evidence type="ECO:0000313" key="13">
    <source>
        <dbReference type="EMBL" id="KGG52262.1"/>
    </source>
</evidence>
<dbReference type="RefSeq" id="XP_013238698.1">
    <property type="nucleotide sequence ID" value="XM_013383244.1"/>
</dbReference>
<dbReference type="PANTHER" id="PTHR12504:SF0">
    <property type="entry name" value="MITOCHONDRIAL IMPORT RECEPTOR SUBUNIT TOM22 HOMOLOG"/>
    <property type="match status" value="1"/>
</dbReference>
<dbReference type="PANTHER" id="PTHR12504">
    <property type="entry name" value="MITOCHONDRIAL IMPORT RECEPTOR SUBUNIT TOM22"/>
    <property type="match status" value="1"/>
</dbReference>
<dbReference type="GO" id="GO:0005741">
    <property type="term" value="C:mitochondrial outer membrane"/>
    <property type="evidence" value="ECO:0007669"/>
    <property type="project" value="UniProtKB-SubCell"/>
</dbReference>
<keyword evidence="8" id="KW-0811">Translocation</keyword>
<evidence type="ECO:0000256" key="8">
    <source>
        <dbReference type="ARBA" id="ARBA00023010"/>
    </source>
</evidence>
<evidence type="ECO:0000256" key="2">
    <source>
        <dbReference type="ARBA" id="ARBA00009874"/>
    </source>
</evidence>
<evidence type="ECO:0000256" key="9">
    <source>
        <dbReference type="ARBA" id="ARBA00023128"/>
    </source>
</evidence>
<dbReference type="InterPro" id="IPR005683">
    <property type="entry name" value="Tom22"/>
</dbReference>
<dbReference type="GO" id="GO:0006886">
    <property type="term" value="P:intracellular protein transport"/>
    <property type="evidence" value="ECO:0007669"/>
    <property type="project" value="InterPro"/>
</dbReference>
<keyword evidence="7 12" id="KW-1133">Transmembrane helix</keyword>
<evidence type="ECO:0000256" key="10">
    <source>
        <dbReference type="ARBA" id="ARBA00023136"/>
    </source>
</evidence>
<comment type="caution">
    <text evidence="13">The sequence shown here is derived from an EMBL/GenBank/DDBJ whole genome shotgun (WGS) entry which is preliminary data.</text>
</comment>
<evidence type="ECO:0000256" key="12">
    <source>
        <dbReference type="SAM" id="Phobius"/>
    </source>
</evidence>
<comment type="subcellular location">
    <subcellularLocation>
        <location evidence="1">Mitochondrion outer membrane</location>
        <topology evidence="1">Single-pass membrane protein</topology>
    </subcellularLocation>
</comment>
<dbReference type="Proteomes" id="UP000029725">
    <property type="component" value="Unassembled WGS sequence"/>
</dbReference>
<proteinExistence type="inferred from homology"/>
<organism evidence="13 14">
    <name type="scientific">Mitosporidium daphniae</name>
    <dbReference type="NCBI Taxonomy" id="1485682"/>
    <lineage>
        <taxon>Eukaryota</taxon>
        <taxon>Fungi</taxon>
        <taxon>Fungi incertae sedis</taxon>
        <taxon>Microsporidia</taxon>
        <taxon>Mitosporidium</taxon>
    </lineage>
</organism>
<evidence type="ECO:0000313" key="14">
    <source>
        <dbReference type="Proteomes" id="UP000029725"/>
    </source>
</evidence>
<evidence type="ECO:0000256" key="3">
    <source>
        <dbReference type="ARBA" id="ARBA00022448"/>
    </source>
</evidence>